<dbReference type="SUPFAM" id="SSF81321">
    <property type="entry name" value="Family A G protein-coupled receptor-like"/>
    <property type="match status" value="1"/>
</dbReference>
<organism evidence="10 11">
    <name type="scientific">Oryzias latipes</name>
    <name type="common">Japanese rice fish</name>
    <name type="synonym">Japanese killifish</name>
    <dbReference type="NCBI Taxonomy" id="8090"/>
    <lineage>
        <taxon>Eukaryota</taxon>
        <taxon>Metazoa</taxon>
        <taxon>Chordata</taxon>
        <taxon>Craniata</taxon>
        <taxon>Vertebrata</taxon>
        <taxon>Euteleostomi</taxon>
        <taxon>Actinopterygii</taxon>
        <taxon>Neopterygii</taxon>
        <taxon>Teleostei</taxon>
        <taxon>Neoteleostei</taxon>
        <taxon>Acanthomorphata</taxon>
        <taxon>Ovalentaria</taxon>
        <taxon>Atherinomorphae</taxon>
        <taxon>Beloniformes</taxon>
        <taxon>Adrianichthyidae</taxon>
        <taxon>Oryziinae</taxon>
        <taxon>Oryzias</taxon>
    </lineage>
</organism>
<name>A0A3B3ICV1_ORYLA</name>
<gene>
    <name evidence="10" type="primary">si:ch211-132e22.4</name>
</gene>
<feature type="domain" description="G-protein coupled receptors family 1 profile" evidence="9">
    <location>
        <begin position="138"/>
        <end position="260"/>
    </location>
</feature>
<dbReference type="InParanoid" id="A0A3B3ICV1"/>
<dbReference type="GO" id="GO:0007186">
    <property type="term" value="P:G protein-coupled receptor signaling pathway"/>
    <property type="evidence" value="ECO:0000318"/>
    <property type="project" value="GO_Central"/>
</dbReference>
<evidence type="ECO:0000256" key="2">
    <source>
        <dbReference type="ARBA" id="ARBA00022692"/>
    </source>
</evidence>
<dbReference type="InterPro" id="IPR017452">
    <property type="entry name" value="GPCR_Rhodpsn_7TM"/>
</dbReference>
<keyword evidence="11" id="KW-1185">Reference proteome</keyword>
<reference evidence="10" key="3">
    <citation type="submission" date="2025-09" db="UniProtKB">
        <authorList>
            <consortium name="Ensembl"/>
        </authorList>
    </citation>
    <scope>IDENTIFICATION</scope>
    <source>
        <strain evidence="10">Hd-rR</strain>
    </source>
</reference>
<keyword evidence="2" id="KW-0812">Transmembrane</keyword>
<dbReference type="Proteomes" id="UP000001038">
    <property type="component" value="Chromosome 15"/>
</dbReference>
<dbReference type="PROSITE" id="PS50262">
    <property type="entry name" value="G_PROTEIN_RECEP_F1_2"/>
    <property type="match status" value="1"/>
</dbReference>
<dbReference type="PANTHER" id="PTHR24232:SF96">
    <property type="entry name" value="PSYCHOSINE RECEPTOR-LIKE"/>
    <property type="match status" value="1"/>
</dbReference>
<dbReference type="Ensembl" id="ENSORLT00000040315.1">
    <property type="protein sequence ID" value="ENSORLP00000041648.1"/>
    <property type="gene ID" value="ENSORLG00000023742.1"/>
</dbReference>
<evidence type="ECO:0000256" key="7">
    <source>
        <dbReference type="ARBA" id="ARBA00023180"/>
    </source>
</evidence>
<dbReference type="Gene3D" id="1.20.1070.10">
    <property type="entry name" value="Rhodopsin 7-helix transmembrane proteins"/>
    <property type="match status" value="1"/>
</dbReference>
<evidence type="ECO:0000256" key="6">
    <source>
        <dbReference type="ARBA" id="ARBA00023170"/>
    </source>
</evidence>
<protein>
    <submittedName>
        <fullName evidence="10">Si:ch211-132e22.4</fullName>
    </submittedName>
</protein>
<dbReference type="GeneTree" id="ENSGT00940000164014"/>
<evidence type="ECO:0000313" key="10">
    <source>
        <dbReference type="Ensembl" id="ENSORLP00000041648.1"/>
    </source>
</evidence>
<reference evidence="10 11" key="1">
    <citation type="journal article" date="2007" name="Nature">
        <title>The medaka draft genome and insights into vertebrate genome evolution.</title>
        <authorList>
            <person name="Kasahara M."/>
            <person name="Naruse K."/>
            <person name="Sasaki S."/>
            <person name="Nakatani Y."/>
            <person name="Qu W."/>
            <person name="Ahsan B."/>
            <person name="Yamada T."/>
            <person name="Nagayasu Y."/>
            <person name="Doi K."/>
            <person name="Kasai Y."/>
            <person name="Jindo T."/>
            <person name="Kobayashi D."/>
            <person name="Shimada A."/>
            <person name="Toyoda A."/>
            <person name="Kuroki Y."/>
            <person name="Fujiyama A."/>
            <person name="Sasaki T."/>
            <person name="Shimizu A."/>
            <person name="Asakawa S."/>
            <person name="Shimizu N."/>
            <person name="Hashimoto S."/>
            <person name="Yang J."/>
            <person name="Lee Y."/>
            <person name="Matsushima K."/>
            <person name="Sugano S."/>
            <person name="Sakaizumi M."/>
            <person name="Narita T."/>
            <person name="Ohishi K."/>
            <person name="Haga S."/>
            <person name="Ohta F."/>
            <person name="Nomoto H."/>
            <person name="Nogata K."/>
            <person name="Morishita T."/>
            <person name="Endo T."/>
            <person name="Shin-I T."/>
            <person name="Takeda H."/>
            <person name="Morishita S."/>
            <person name="Kohara Y."/>
        </authorList>
    </citation>
    <scope>NUCLEOTIDE SEQUENCE [LARGE SCALE GENOMIC DNA]</scope>
    <source>
        <strain evidence="10 11">Hd-rR</strain>
    </source>
</reference>
<evidence type="ECO:0000313" key="11">
    <source>
        <dbReference type="Proteomes" id="UP000001038"/>
    </source>
</evidence>
<dbReference type="CDD" id="cd00637">
    <property type="entry name" value="7tm_classA_rhodopsin-like"/>
    <property type="match status" value="1"/>
</dbReference>
<dbReference type="GO" id="GO:0005886">
    <property type="term" value="C:plasma membrane"/>
    <property type="evidence" value="ECO:0000318"/>
    <property type="project" value="GO_Central"/>
</dbReference>
<accession>A0A3B3ICV1</accession>
<dbReference type="PANTHER" id="PTHR24232">
    <property type="entry name" value="G-PROTEIN COUPLED RECEPTOR"/>
    <property type="match status" value="1"/>
</dbReference>
<reference evidence="10" key="2">
    <citation type="submission" date="2025-08" db="UniProtKB">
        <authorList>
            <consortium name="Ensembl"/>
        </authorList>
    </citation>
    <scope>IDENTIFICATION</scope>
    <source>
        <strain evidence="10">Hd-rR</strain>
    </source>
</reference>
<dbReference type="GO" id="GO:0004930">
    <property type="term" value="F:G protein-coupled receptor activity"/>
    <property type="evidence" value="ECO:0000318"/>
    <property type="project" value="GO_Central"/>
</dbReference>
<evidence type="ECO:0000256" key="4">
    <source>
        <dbReference type="ARBA" id="ARBA00023040"/>
    </source>
</evidence>
<evidence type="ECO:0000256" key="8">
    <source>
        <dbReference type="ARBA" id="ARBA00023224"/>
    </source>
</evidence>
<evidence type="ECO:0000256" key="5">
    <source>
        <dbReference type="ARBA" id="ARBA00023136"/>
    </source>
</evidence>
<keyword evidence="6" id="KW-0675">Receptor</keyword>
<keyword evidence="3" id="KW-1133">Transmembrane helix</keyword>
<evidence type="ECO:0000259" key="9">
    <source>
        <dbReference type="PROSITE" id="PS50262"/>
    </source>
</evidence>
<keyword evidence="7" id="KW-0325">Glycoprotein</keyword>
<keyword evidence="5" id="KW-0472">Membrane</keyword>
<proteinExistence type="predicted"/>
<dbReference type="AlphaFoldDB" id="A0A3B3ICV1"/>
<sequence>MAPINKVLPTILWFVNVTESPARNDTTPVKVASVIHWLTFSIGLPAIGLAIYILKNFSKGLTKFMFFPMQAKFLLVSDIISFFGRPSINVSTQDSTLCSSGATEFIFYFSVTSNITMMFLIAQEHHLLVTCRPFRDCCGRVRQSRVVVLLTWASPFAILALAMLNYQIWFAVALLAPFPFLLFFTMDAWRSLNCLSRPSTEKRRATWGISVILINYTFLYSPFIISILLAALSLNEPVCYLGLVSHLLLYLSPLVDPFIYIFMNKGLKEVLKALPCCQYFHKRQKMRPTVPTVTETVLMQTKL</sequence>
<keyword evidence="8" id="KW-0807">Transducer</keyword>
<evidence type="ECO:0000256" key="1">
    <source>
        <dbReference type="ARBA" id="ARBA00004141"/>
    </source>
</evidence>
<comment type="subcellular location">
    <subcellularLocation>
        <location evidence="1">Membrane</location>
        <topology evidence="1">Multi-pass membrane protein</topology>
    </subcellularLocation>
</comment>
<keyword evidence="4" id="KW-0297">G-protein coupled receptor</keyword>
<evidence type="ECO:0000256" key="3">
    <source>
        <dbReference type="ARBA" id="ARBA00022989"/>
    </source>
</evidence>